<feature type="compositionally biased region" description="Basic and acidic residues" evidence="1">
    <location>
        <begin position="1"/>
        <end position="12"/>
    </location>
</feature>
<name>A0A1G7Y0I0_9ACTN</name>
<protein>
    <recommendedName>
        <fullName evidence="4">NADPH2:quinone reductase</fullName>
    </recommendedName>
</protein>
<gene>
    <name evidence="2" type="ORF">SAMN05421505_10953</name>
</gene>
<dbReference type="SUPFAM" id="SSF50129">
    <property type="entry name" value="GroES-like"/>
    <property type="match status" value="1"/>
</dbReference>
<keyword evidence="3" id="KW-1185">Reference proteome</keyword>
<reference evidence="2 3" key="1">
    <citation type="submission" date="2016-10" db="EMBL/GenBank/DDBJ databases">
        <authorList>
            <person name="de Groot N.N."/>
        </authorList>
    </citation>
    <scope>NUCLEOTIDE SEQUENCE [LARGE SCALE GENOMIC DNA]</scope>
    <source>
        <strain evidence="2 3">CPCC 201354</strain>
    </source>
</reference>
<evidence type="ECO:0000313" key="2">
    <source>
        <dbReference type="EMBL" id="SDG89897.1"/>
    </source>
</evidence>
<dbReference type="EMBL" id="FNCN01000009">
    <property type="protein sequence ID" value="SDG89897.1"/>
    <property type="molecule type" value="Genomic_DNA"/>
</dbReference>
<accession>A0A1G7Y0I0</accession>
<organism evidence="2 3">
    <name type="scientific">Sinosporangium album</name>
    <dbReference type="NCBI Taxonomy" id="504805"/>
    <lineage>
        <taxon>Bacteria</taxon>
        <taxon>Bacillati</taxon>
        <taxon>Actinomycetota</taxon>
        <taxon>Actinomycetes</taxon>
        <taxon>Streptosporangiales</taxon>
        <taxon>Streptosporangiaceae</taxon>
        <taxon>Sinosporangium</taxon>
    </lineage>
</organism>
<evidence type="ECO:0000313" key="3">
    <source>
        <dbReference type="Proteomes" id="UP000198923"/>
    </source>
</evidence>
<feature type="region of interest" description="Disordered" evidence="1">
    <location>
        <begin position="1"/>
        <end position="28"/>
    </location>
</feature>
<sequence length="87" mass="9251">MRAARFHEHGEADTLVIEQAPEPHSGPGQIRIRVAAAGVNPIDWKVRSGALRAGTEPADTDNHRLPTGPQGGLPGSQAPTRPAFQAW</sequence>
<dbReference type="Gene3D" id="3.90.180.10">
    <property type="entry name" value="Medium-chain alcohol dehydrogenases, catalytic domain"/>
    <property type="match status" value="1"/>
</dbReference>
<feature type="region of interest" description="Disordered" evidence="1">
    <location>
        <begin position="48"/>
        <end position="87"/>
    </location>
</feature>
<proteinExistence type="predicted"/>
<dbReference type="STRING" id="504805.SAMN05421505_10953"/>
<evidence type="ECO:0008006" key="4">
    <source>
        <dbReference type="Google" id="ProtNLM"/>
    </source>
</evidence>
<dbReference type="AlphaFoldDB" id="A0A1G7Y0I0"/>
<dbReference type="Proteomes" id="UP000198923">
    <property type="component" value="Unassembled WGS sequence"/>
</dbReference>
<dbReference type="InterPro" id="IPR011032">
    <property type="entry name" value="GroES-like_sf"/>
</dbReference>
<evidence type="ECO:0000256" key="1">
    <source>
        <dbReference type="SAM" id="MobiDB-lite"/>
    </source>
</evidence>